<feature type="domain" description="HTH asnC-type" evidence="4">
    <location>
        <begin position="1"/>
        <end position="62"/>
    </location>
</feature>
<keyword evidence="2" id="KW-0238">DNA-binding</keyword>
<evidence type="ECO:0000313" key="6">
    <source>
        <dbReference type="Proteomes" id="UP000781958"/>
    </source>
</evidence>
<dbReference type="InterPro" id="IPR019887">
    <property type="entry name" value="Tscrpt_reg_AsnC/Lrp_C"/>
</dbReference>
<dbReference type="PANTHER" id="PTHR30154">
    <property type="entry name" value="LEUCINE-RESPONSIVE REGULATORY PROTEIN"/>
    <property type="match status" value="1"/>
</dbReference>
<evidence type="ECO:0000256" key="1">
    <source>
        <dbReference type="ARBA" id="ARBA00023015"/>
    </source>
</evidence>
<dbReference type="PRINTS" id="PR00033">
    <property type="entry name" value="HTHASNC"/>
</dbReference>
<evidence type="ECO:0000256" key="3">
    <source>
        <dbReference type="ARBA" id="ARBA00023163"/>
    </source>
</evidence>
<sequence>MDDIDRKIIAHIQQDGRASYADIGAAAGLSVSAVNERLKKLQAGGAIQGWGARLAPKALGLDVLAFVEVLLERPEHDAPFRAAVLAMPAVQECHHVTGEWSYLLKVRVPDTEALERFLSDRLKTLPGVTRSHTVIALSSVKDTPALPVE</sequence>
<dbReference type="RefSeq" id="WP_209767398.1">
    <property type="nucleotide sequence ID" value="NZ_JAGINP010000011.1"/>
</dbReference>
<dbReference type="Proteomes" id="UP000781958">
    <property type="component" value="Unassembled WGS sequence"/>
</dbReference>
<dbReference type="InterPro" id="IPR011008">
    <property type="entry name" value="Dimeric_a/b-barrel"/>
</dbReference>
<name>A0ABS4SLR8_9PROT</name>
<protein>
    <submittedName>
        <fullName evidence="5">Lrp/AsnC family leucine-responsive transcriptional regulator</fullName>
    </submittedName>
</protein>
<keyword evidence="1" id="KW-0805">Transcription regulation</keyword>
<dbReference type="Pfam" id="PF13404">
    <property type="entry name" value="HTH_AsnC-type"/>
    <property type="match status" value="1"/>
</dbReference>
<dbReference type="Gene3D" id="1.10.10.10">
    <property type="entry name" value="Winged helix-like DNA-binding domain superfamily/Winged helix DNA-binding domain"/>
    <property type="match status" value="1"/>
</dbReference>
<accession>A0ABS4SLR8</accession>
<dbReference type="SUPFAM" id="SSF46785">
    <property type="entry name" value="Winged helix' DNA-binding domain"/>
    <property type="match status" value="1"/>
</dbReference>
<dbReference type="Pfam" id="PF01037">
    <property type="entry name" value="AsnC_trans_reg"/>
    <property type="match status" value="1"/>
</dbReference>
<dbReference type="Gene3D" id="3.30.70.920">
    <property type="match status" value="1"/>
</dbReference>
<proteinExistence type="predicted"/>
<dbReference type="PROSITE" id="PS50956">
    <property type="entry name" value="HTH_ASNC_2"/>
    <property type="match status" value="1"/>
</dbReference>
<evidence type="ECO:0000256" key="2">
    <source>
        <dbReference type="ARBA" id="ARBA00023125"/>
    </source>
</evidence>
<dbReference type="InterPro" id="IPR019888">
    <property type="entry name" value="Tscrpt_reg_AsnC-like"/>
</dbReference>
<dbReference type="SMART" id="SM00344">
    <property type="entry name" value="HTH_ASNC"/>
    <property type="match status" value="1"/>
</dbReference>
<dbReference type="PANTHER" id="PTHR30154:SF53">
    <property type="entry name" value="HTH-TYPE TRANSCRIPTIONAL REGULATOR LRPC"/>
    <property type="match status" value="1"/>
</dbReference>
<dbReference type="SUPFAM" id="SSF54909">
    <property type="entry name" value="Dimeric alpha+beta barrel"/>
    <property type="match status" value="1"/>
</dbReference>
<comment type="caution">
    <text evidence="5">The sequence shown here is derived from an EMBL/GenBank/DDBJ whole genome shotgun (WGS) entry which is preliminary data.</text>
</comment>
<evidence type="ECO:0000313" key="5">
    <source>
        <dbReference type="EMBL" id="MBP2293465.1"/>
    </source>
</evidence>
<gene>
    <name evidence="5" type="ORF">J2851_003248</name>
</gene>
<organism evidence="5 6">
    <name type="scientific">Azospirillum rugosum</name>
    <dbReference type="NCBI Taxonomy" id="416170"/>
    <lineage>
        <taxon>Bacteria</taxon>
        <taxon>Pseudomonadati</taxon>
        <taxon>Pseudomonadota</taxon>
        <taxon>Alphaproteobacteria</taxon>
        <taxon>Rhodospirillales</taxon>
        <taxon>Azospirillaceae</taxon>
        <taxon>Azospirillum</taxon>
    </lineage>
</organism>
<evidence type="ECO:0000259" key="4">
    <source>
        <dbReference type="PROSITE" id="PS50956"/>
    </source>
</evidence>
<keyword evidence="3" id="KW-0804">Transcription</keyword>
<reference evidence="5 6" key="1">
    <citation type="submission" date="2021-03" db="EMBL/GenBank/DDBJ databases">
        <title>Genomic Encyclopedia of Type Strains, Phase III (KMG-III): the genomes of soil and plant-associated and newly described type strains.</title>
        <authorList>
            <person name="Whitman W."/>
        </authorList>
    </citation>
    <scope>NUCLEOTIDE SEQUENCE [LARGE SCALE GENOMIC DNA]</scope>
    <source>
        <strain evidence="5 6">IMMIB AFH-6</strain>
    </source>
</reference>
<dbReference type="EMBL" id="JAGINP010000011">
    <property type="protein sequence ID" value="MBP2293465.1"/>
    <property type="molecule type" value="Genomic_DNA"/>
</dbReference>
<dbReference type="InterPro" id="IPR036390">
    <property type="entry name" value="WH_DNA-bd_sf"/>
</dbReference>
<dbReference type="InterPro" id="IPR036388">
    <property type="entry name" value="WH-like_DNA-bd_sf"/>
</dbReference>
<keyword evidence="6" id="KW-1185">Reference proteome</keyword>
<dbReference type="InterPro" id="IPR000485">
    <property type="entry name" value="AsnC-type_HTH_dom"/>
</dbReference>